<dbReference type="InterPro" id="IPR001206">
    <property type="entry name" value="Diacylglycerol_kinase_cat_dom"/>
</dbReference>
<evidence type="ECO:0000313" key="11">
    <source>
        <dbReference type="Proteomes" id="UP000253495"/>
    </source>
</evidence>
<dbReference type="Gene3D" id="2.60.200.40">
    <property type="match status" value="1"/>
</dbReference>
<dbReference type="InterPro" id="IPR050187">
    <property type="entry name" value="Lipid_Phosphate_FormReg"/>
</dbReference>
<evidence type="ECO:0000256" key="2">
    <source>
        <dbReference type="ARBA" id="ARBA00005983"/>
    </source>
</evidence>
<dbReference type="PANTHER" id="PTHR12358:SF54">
    <property type="entry name" value="SPHINGOSINE KINASE RELATED PROTEIN"/>
    <property type="match status" value="1"/>
</dbReference>
<dbReference type="InterPro" id="IPR045540">
    <property type="entry name" value="YegS/DAGK_C"/>
</dbReference>
<evidence type="ECO:0000313" key="10">
    <source>
        <dbReference type="EMBL" id="RCW47004.1"/>
    </source>
</evidence>
<name>A0A368W1B4_9ACTN</name>
<dbReference type="InterPro" id="IPR005218">
    <property type="entry name" value="Diacylglycerol/lipid_kinase"/>
</dbReference>
<dbReference type="SUPFAM" id="SSF111331">
    <property type="entry name" value="NAD kinase/diacylglycerol kinase-like"/>
    <property type="match status" value="1"/>
</dbReference>
<dbReference type="Pfam" id="PF19279">
    <property type="entry name" value="YegS_C"/>
    <property type="match status" value="1"/>
</dbReference>
<dbReference type="GO" id="GO:0005524">
    <property type="term" value="F:ATP binding"/>
    <property type="evidence" value="ECO:0007669"/>
    <property type="project" value="UniProtKB-KW"/>
</dbReference>
<keyword evidence="7" id="KW-0443">Lipid metabolism</keyword>
<keyword evidence="7" id="KW-0444">Lipid biosynthesis</keyword>
<dbReference type="EMBL" id="QPJC01000001">
    <property type="protein sequence ID" value="RCW47004.1"/>
    <property type="molecule type" value="Genomic_DNA"/>
</dbReference>
<evidence type="ECO:0000256" key="8">
    <source>
        <dbReference type="ARBA" id="ARBA00023264"/>
    </source>
</evidence>
<dbReference type="AlphaFoldDB" id="A0A368W1B4"/>
<dbReference type="NCBIfam" id="NF009604">
    <property type="entry name" value="PRK13057.1"/>
    <property type="match status" value="1"/>
</dbReference>
<dbReference type="Pfam" id="PF00781">
    <property type="entry name" value="DAGK_cat"/>
    <property type="match status" value="1"/>
</dbReference>
<keyword evidence="6" id="KW-0067">ATP-binding</keyword>
<reference evidence="10 11" key="1">
    <citation type="submission" date="2018-07" db="EMBL/GenBank/DDBJ databases">
        <title>Genomic Encyclopedia of Type Strains, Phase III (KMG-III): the genomes of soil and plant-associated and newly described type strains.</title>
        <authorList>
            <person name="Whitman W."/>
        </authorList>
    </citation>
    <scope>NUCLEOTIDE SEQUENCE [LARGE SCALE GENOMIC DNA]</scope>
    <source>
        <strain evidence="10 11">CECT 8575</strain>
    </source>
</reference>
<dbReference type="InterPro" id="IPR017438">
    <property type="entry name" value="ATP-NAD_kinase_N"/>
</dbReference>
<dbReference type="InterPro" id="IPR016064">
    <property type="entry name" value="NAD/diacylglycerol_kinase_sf"/>
</dbReference>
<comment type="caution">
    <text evidence="10">The sequence shown here is derived from an EMBL/GenBank/DDBJ whole genome shotgun (WGS) entry which is preliminary data.</text>
</comment>
<dbReference type="NCBIfam" id="TIGR00147">
    <property type="entry name" value="YegS/Rv2252/BmrU family lipid kinase"/>
    <property type="match status" value="1"/>
</dbReference>
<organism evidence="10 11">
    <name type="scientific">Halopolyspora algeriensis</name>
    <dbReference type="NCBI Taxonomy" id="1500506"/>
    <lineage>
        <taxon>Bacteria</taxon>
        <taxon>Bacillati</taxon>
        <taxon>Actinomycetota</taxon>
        <taxon>Actinomycetes</taxon>
        <taxon>Actinomycetes incertae sedis</taxon>
        <taxon>Halopolyspora</taxon>
    </lineage>
</organism>
<keyword evidence="11" id="KW-1185">Reference proteome</keyword>
<feature type="domain" description="DAGKc" evidence="9">
    <location>
        <begin position="10"/>
        <end position="139"/>
    </location>
</feature>
<proteinExistence type="inferred from homology"/>
<evidence type="ECO:0000259" key="9">
    <source>
        <dbReference type="PROSITE" id="PS50146"/>
    </source>
</evidence>
<keyword evidence="5 10" id="KW-0418">Kinase</keyword>
<keyword evidence="3" id="KW-0808">Transferase</keyword>
<dbReference type="PROSITE" id="PS50146">
    <property type="entry name" value="DAGK"/>
    <property type="match status" value="1"/>
</dbReference>
<keyword evidence="8" id="KW-1208">Phospholipid metabolism</keyword>
<keyword evidence="7" id="KW-0594">Phospholipid biosynthesis</keyword>
<protein>
    <submittedName>
        <fullName evidence="10">YegS/Rv2252/BmrU family lipid kinase</fullName>
    </submittedName>
</protein>
<evidence type="ECO:0000256" key="7">
    <source>
        <dbReference type="ARBA" id="ARBA00023209"/>
    </source>
</evidence>
<comment type="cofactor">
    <cofactor evidence="1">
        <name>Mg(2+)</name>
        <dbReference type="ChEBI" id="CHEBI:18420"/>
    </cofactor>
</comment>
<evidence type="ECO:0000256" key="6">
    <source>
        <dbReference type="ARBA" id="ARBA00022840"/>
    </source>
</evidence>
<dbReference type="Proteomes" id="UP000253495">
    <property type="component" value="Unassembled WGS sequence"/>
</dbReference>
<gene>
    <name evidence="10" type="ORF">DFQ14_101347</name>
</gene>
<evidence type="ECO:0000256" key="1">
    <source>
        <dbReference type="ARBA" id="ARBA00001946"/>
    </source>
</evidence>
<evidence type="ECO:0000256" key="3">
    <source>
        <dbReference type="ARBA" id="ARBA00022679"/>
    </source>
</evidence>
<dbReference type="GO" id="GO:0016301">
    <property type="term" value="F:kinase activity"/>
    <property type="evidence" value="ECO:0007669"/>
    <property type="project" value="UniProtKB-KW"/>
</dbReference>
<dbReference type="GO" id="GO:0008654">
    <property type="term" value="P:phospholipid biosynthetic process"/>
    <property type="evidence" value="ECO:0007669"/>
    <property type="project" value="UniProtKB-KW"/>
</dbReference>
<dbReference type="SMART" id="SM00046">
    <property type="entry name" value="DAGKc"/>
    <property type="match status" value="1"/>
</dbReference>
<dbReference type="Gene3D" id="3.40.50.10330">
    <property type="entry name" value="Probable inorganic polyphosphate/atp-NAD kinase, domain 1"/>
    <property type="match status" value="1"/>
</dbReference>
<comment type="similarity">
    <text evidence="2">Belongs to the diacylglycerol/lipid kinase family.</text>
</comment>
<accession>A0A368W1B4</accession>
<keyword evidence="4" id="KW-0547">Nucleotide-binding</keyword>
<evidence type="ECO:0000256" key="5">
    <source>
        <dbReference type="ARBA" id="ARBA00022777"/>
    </source>
</evidence>
<dbReference type="PANTHER" id="PTHR12358">
    <property type="entry name" value="SPHINGOSINE KINASE"/>
    <property type="match status" value="1"/>
</dbReference>
<sequence length="312" mass="33892">MKEVPIARDGSITRVALVVNTRSRTGSRAYNRALELLRGFGLPITSAHPLQDPTRLPETVQEAVDEGNDLVVVGGGDGTISSIVDMLAHREVPLGLLPLGTANDFARTLHVPTDLEQACRTIAHGKIVDIDLGLSGNNYYANRASIGLGASVAKAMSPALKKRIGALAYPVATIRAWFDHKPFFARLTFPDGDHEPQEYPSLMQISVANGRYYGGGQIAAQDSGIDDSTLDISVIRHGGYRELVTVARGFRNGNLLNTDQADFFRTRRVRVETTPKMPVNIDGELVAHTPQDLSVARNALHVIVPRTWVDGR</sequence>
<dbReference type="RefSeq" id="WP_246195738.1">
    <property type="nucleotide sequence ID" value="NZ_QPJC01000001.1"/>
</dbReference>
<evidence type="ECO:0000256" key="4">
    <source>
        <dbReference type="ARBA" id="ARBA00022741"/>
    </source>
</evidence>